<dbReference type="PANTHER" id="PTHR11562">
    <property type="entry name" value="CATION EFFLUX PROTEIN/ ZINC TRANSPORTER"/>
    <property type="match status" value="1"/>
</dbReference>
<accession>A0A4R4D6F7</accession>
<dbReference type="GO" id="GO:0005886">
    <property type="term" value="C:plasma membrane"/>
    <property type="evidence" value="ECO:0007669"/>
    <property type="project" value="TreeGrafter"/>
</dbReference>
<dbReference type="GO" id="GO:0046872">
    <property type="term" value="F:metal ion binding"/>
    <property type="evidence" value="ECO:0007669"/>
    <property type="project" value="InterPro"/>
</dbReference>
<keyword evidence="3" id="KW-0862">Zinc</keyword>
<dbReference type="GO" id="GO:0005385">
    <property type="term" value="F:zinc ion transmembrane transporter activity"/>
    <property type="evidence" value="ECO:0007669"/>
    <property type="project" value="TreeGrafter"/>
</dbReference>
<dbReference type="InterPro" id="IPR036163">
    <property type="entry name" value="HMA_dom_sf"/>
</dbReference>
<protein>
    <submittedName>
        <fullName evidence="8">Cation diffusion facilitator family transporter</fullName>
    </submittedName>
</protein>
<keyword evidence="3" id="KW-0406">Ion transport</keyword>
<reference evidence="8 9" key="1">
    <citation type="submission" date="2019-03" db="EMBL/GenBank/DDBJ databases">
        <title>Paracraurococcus aquatilis NE82 genome sequence.</title>
        <authorList>
            <person name="Zhao Y."/>
            <person name="Du Z."/>
        </authorList>
    </citation>
    <scope>NUCLEOTIDE SEQUENCE [LARGE SCALE GENOMIC DNA]</scope>
    <source>
        <strain evidence="8 9">NE82</strain>
    </source>
</reference>
<dbReference type="RefSeq" id="WP_132294091.1">
    <property type="nucleotide sequence ID" value="NZ_SKBM01000025.1"/>
</dbReference>
<feature type="transmembrane region" description="Helical" evidence="6">
    <location>
        <begin position="238"/>
        <end position="255"/>
    </location>
</feature>
<dbReference type="Gene3D" id="1.20.1510.10">
    <property type="entry name" value="Cation efflux protein transmembrane domain"/>
    <property type="match status" value="1"/>
</dbReference>
<keyword evidence="3" id="KW-0864">Zinc transport</keyword>
<dbReference type="PROSITE" id="PS50846">
    <property type="entry name" value="HMA_2"/>
    <property type="match status" value="1"/>
</dbReference>
<evidence type="ECO:0000256" key="2">
    <source>
        <dbReference type="ARBA" id="ARBA00022692"/>
    </source>
</evidence>
<organism evidence="8 9">
    <name type="scientific">Roseicella aquatilis</name>
    <dbReference type="NCBI Taxonomy" id="2527868"/>
    <lineage>
        <taxon>Bacteria</taxon>
        <taxon>Pseudomonadati</taxon>
        <taxon>Pseudomonadota</taxon>
        <taxon>Alphaproteobacteria</taxon>
        <taxon>Acetobacterales</taxon>
        <taxon>Roseomonadaceae</taxon>
        <taxon>Roseicella</taxon>
    </lineage>
</organism>
<keyword evidence="2 6" id="KW-0812">Transmembrane</keyword>
<evidence type="ECO:0000256" key="4">
    <source>
        <dbReference type="ARBA" id="ARBA00022989"/>
    </source>
</evidence>
<dbReference type="Gene3D" id="3.30.70.100">
    <property type="match status" value="1"/>
</dbReference>
<evidence type="ECO:0000313" key="8">
    <source>
        <dbReference type="EMBL" id="TCZ55762.1"/>
    </source>
</evidence>
<dbReference type="Proteomes" id="UP000295023">
    <property type="component" value="Unassembled WGS sequence"/>
</dbReference>
<keyword evidence="3" id="KW-0813">Transport</keyword>
<comment type="caution">
    <text evidence="8">The sequence shown here is derived from an EMBL/GenBank/DDBJ whole genome shotgun (WGS) entry which is preliminary data.</text>
</comment>
<feature type="transmembrane region" description="Helical" evidence="6">
    <location>
        <begin position="107"/>
        <end position="129"/>
    </location>
</feature>
<evidence type="ECO:0000259" key="7">
    <source>
        <dbReference type="PROSITE" id="PS50846"/>
    </source>
</evidence>
<name>A0A4R4D6F7_9PROT</name>
<sequence length="291" mass="30813">MSTTTTSAPVTARYRITGMDCPSCTAKIEKATRAVGGVKEVKVSLASQIMTLRLDNPDARLPEIERTITGLGYRLDRLDRPAPVEGGGDDDELPKDLSHITSGYKRALWIVVALNVGYGLVEIVGGFLAGSQALKADALDFLGDGLISFLGLLAIGWSLVWRARSALIQGIFLGVLGLGVLVATGYRVLVLNQPDSELMGIFGAIALVVNVAAAAVLIPHRTGDANVRAVWLFSRNDAIGNAAVVIAAGLVWWTGTAWPDLAVALVIAGLFLQSAWSIIRDARRDLAEATP</sequence>
<feature type="transmembrane region" description="Helical" evidence="6">
    <location>
        <begin position="167"/>
        <end position="186"/>
    </location>
</feature>
<evidence type="ECO:0000313" key="9">
    <source>
        <dbReference type="Proteomes" id="UP000295023"/>
    </source>
</evidence>
<dbReference type="InterPro" id="IPR002524">
    <property type="entry name" value="Cation_efflux"/>
</dbReference>
<dbReference type="SUPFAM" id="SSF55008">
    <property type="entry name" value="HMA, heavy metal-associated domain"/>
    <property type="match status" value="1"/>
</dbReference>
<dbReference type="NCBIfam" id="TIGR01297">
    <property type="entry name" value="CDF"/>
    <property type="match status" value="1"/>
</dbReference>
<dbReference type="InterPro" id="IPR027469">
    <property type="entry name" value="Cation_efflux_TMD_sf"/>
</dbReference>
<keyword evidence="5 6" id="KW-0472">Membrane</keyword>
<keyword evidence="4 6" id="KW-1133">Transmembrane helix</keyword>
<feature type="transmembrane region" description="Helical" evidence="6">
    <location>
        <begin position="261"/>
        <end position="279"/>
    </location>
</feature>
<feature type="transmembrane region" description="Helical" evidence="6">
    <location>
        <begin position="198"/>
        <end position="218"/>
    </location>
</feature>
<proteinExistence type="predicted"/>
<dbReference type="PANTHER" id="PTHR11562:SF17">
    <property type="entry name" value="RE54080P-RELATED"/>
    <property type="match status" value="1"/>
</dbReference>
<evidence type="ECO:0000256" key="6">
    <source>
        <dbReference type="SAM" id="Phobius"/>
    </source>
</evidence>
<evidence type="ECO:0000256" key="1">
    <source>
        <dbReference type="ARBA" id="ARBA00004141"/>
    </source>
</evidence>
<feature type="domain" description="HMA" evidence="7">
    <location>
        <begin position="10"/>
        <end position="76"/>
    </location>
</feature>
<dbReference type="CDD" id="cd00371">
    <property type="entry name" value="HMA"/>
    <property type="match status" value="1"/>
</dbReference>
<dbReference type="Pfam" id="PF01545">
    <property type="entry name" value="Cation_efflux"/>
    <property type="match status" value="1"/>
</dbReference>
<dbReference type="AlphaFoldDB" id="A0A4R4D6F7"/>
<dbReference type="SUPFAM" id="SSF161111">
    <property type="entry name" value="Cation efflux protein transmembrane domain-like"/>
    <property type="match status" value="1"/>
</dbReference>
<gene>
    <name evidence="8" type="ORF">EXY23_20745</name>
</gene>
<keyword evidence="9" id="KW-1185">Reference proteome</keyword>
<dbReference type="OrthoDB" id="9799649at2"/>
<dbReference type="InterPro" id="IPR006121">
    <property type="entry name" value="HMA_dom"/>
</dbReference>
<dbReference type="InterPro" id="IPR058533">
    <property type="entry name" value="Cation_efflux_TM"/>
</dbReference>
<evidence type="ECO:0000256" key="3">
    <source>
        <dbReference type="ARBA" id="ARBA00022906"/>
    </source>
</evidence>
<evidence type="ECO:0000256" key="5">
    <source>
        <dbReference type="ARBA" id="ARBA00023136"/>
    </source>
</evidence>
<dbReference type="EMBL" id="SKBM01000025">
    <property type="protein sequence ID" value="TCZ55762.1"/>
    <property type="molecule type" value="Genomic_DNA"/>
</dbReference>
<comment type="subcellular location">
    <subcellularLocation>
        <location evidence="1">Membrane</location>
        <topology evidence="1">Multi-pass membrane protein</topology>
    </subcellularLocation>
</comment>
<feature type="transmembrane region" description="Helical" evidence="6">
    <location>
        <begin position="141"/>
        <end position="160"/>
    </location>
</feature>
<dbReference type="InterPro" id="IPR050681">
    <property type="entry name" value="CDF/SLC30A"/>
</dbReference>
<dbReference type="Pfam" id="PF00403">
    <property type="entry name" value="HMA"/>
    <property type="match status" value="1"/>
</dbReference>